<feature type="domain" description="Endonuclease/exonuclease/phosphatase" evidence="1">
    <location>
        <begin position="19"/>
        <end position="264"/>
    </location>
</feature>
<dbReference type="CDD" id="cd09083">
    <property type="entry name" value="EEP-1"/>
    <property type="match status" value="1"/>
</dbReference>
<dbReference type="PANTHER" id="PTHR12121:SF36">
    <property type="entry name" value="ENDONUCLEASE_EXONUCLEASE_PHOSPHATASE DOMAIN-CONTAINING PROTEIN"/>
    <property type="match status" value="1"/>
</dbReference>
<protein>
    <recommendedName>
        <fullName evidence="1">Endonuclease/exonuclease/phosphatase domain-containing protein</fullName>
    </recommendedName>
</protein>
<dbReference type="RefSeq" id="WP_218092282.1">
    <property type="nucleotide sequence ID" value="NZ_CAJVAS010000009.1"/>
</dbReference>
<evidence type="ECO:0000313" key="3">
    <source>
        <dbReference type="Proteomes" id="UP000693672"/>
    </source>
</evidence>
<dbReference type="Pfam" id="PF03372">
    <property type="entry name" value="Exo_endo_phos"/>
    <property type="match status" value="1"/>
</dbReference>
<dbReference type="EMBL" id="CAJVAS010000009">
    <property type="protein sequence ID" value="CAG7623234.1"/>
    <property type="molecule type" value="Genomic_DNA"/>
</dbReference>
<dbReference type="InterPro" id="IPR005135">
    <property type="entry name" value="Endo/exonuclease/phosphatase"/>
</dbReference>
<evidence type="ECO:0000259" key="1">
    <source>
        <dbReference type="Pfam" id="PF03372"/>
    </source>
</evidence>
<dbReference type="Proteomes" id="UP000693672">
    <property type="component" value="Unassembled WGS sequence"/>
</dbReference>
<accession>A0A916K0V1</accession>
<dbReference type="AlphaFoldDB" id="A0A916K0V1"/>
<comment type="caution">
    <text evidence="2">The sequence shown here is derived from an EMBL/GenBank/DDBJ whole genome shotgun (WGS) entry which is preliminary data.</text>
</comment>
<organism evidence="2 3">
    <name type="scientific">Paenibacillus solanacearum</name>
    <dbReference type="NCBI Taxonomy" id="2048548"/>
    <lineage>
        <taxon>Bacteria</taxon>
        <taxon>Bacillati</taxon>
        <taxon>Bacillota</taxon>
        <taxon>Bacilli</taxon>
        <taxon>Bacillales</taxon>
        <taxon>Paenibacillaceae</taxon>
        <taxon>Paenibacillus</taxon>
    </lineage>
</organism>
<dbReference type="PANTHER" id="PTHR12121">
    <property type="entry name" value="CARBON CATABOLITE REPRESSOR PROTEIN 4"/>
    <property type="match status" value="1"/>
</dbReference>
<dbReference type="GO" id="GO:0000175">
    <property type="term" value="F:3'-5'-RNA exonuclease activity"/>
    <property type="evidence" value="ECO:0007669"/>
    <property type="project" value="TreeGrafter"/>
</dbReference>
<proteinExistence type="predicted"/>
<reference evidence="2" key="1">
    <citation type="submission" date="2021-06" db="EMBL/GenBank/DDBJ databases">
        <authorList>
            <person name="Criscuolo A."/>
        </authorList>
    </citation>
    <scope>NUCLEOTIDE SEQUENCE</scope>
    <source>
        <strain evidence="2">CIP111600</strain>
    </source>
</reference>
<name>A0A916K0V1_9BACL</name>
<sequence>MESKAAQTEGGEPVRLKLMTFNIRNVKGDAGTINSWDNRKDIAVKAIDGFAPDLIGMQEAYEVQIQYFLSHLAGRYASIGESRMGNTDNEYCNIMYRSDRFDVLESGQFWLSETPDAAGSRSTLDADYPRICTWARFRTTSDERAEFYYFNTHYALKQAAQEQASRLILERVSRIVCSPEVPVFIGGDLNTEETGNAYSILSQSEFRDTWVEAGKSFVNDGTFGRFEGKTTGGHIDWIFHKNAGKIHSVEINYYNENGRYPSDHYPVQLDVEIPLTGEGTA</sequence>
<keyword evidence="3" id="KW-1185">Reference proteome</keyword>
<dbReference type="InterPro" id="IPR050410">
    <property type="entry name" value="CCR4/nocturin_mRNA_transcr"/>
</dbReference>
<evidence type="ECO:0000313" key="2">
    <source>
        <dbReference type="EMBL" id="CAG7623234.1"/>
    </source>
</evidence>
<gene>
    <name evidence="2" type="ORF">PAESOLCIP111_02498</name>
</gene>